<name>A0AAW0GLC0_9APHY</name>
<dbReference type="AlphaFoldDB" id="A0AAW0GLC0"/>
<keyword evidence="4" id="KW-1185">Reference proteome</keyword>
<keyword evidence="2" id="KW-0472">Membrane</keyword>
<evidence type="ECO:0000256" key="1">
    <source>
        <dbReference type="SAM" id="MobiDB-lite"/>
    </source>
</evidence>
<feature type="compositionally biased region" description="Polar residues" evidence="1">
    <location>
        <begin position="419"/>
        <end position="428"/>
    </location>
</feature>
<dbReference type="EMBL" id="JASBNA010000005">
    <property type="protein sequence ID" value="KAK7691895.1"/>
    <property type="molecule type" value="Genomic_DNA"/>
</dbReference>
<feature type="compositionally biased region" description="Polar residues" evidence="1">
    <location>
        <begin position="371"/>
        <end position="386"/>
    </location>
</feature>
<keyword evidence="2" id="KW-1133">Transmembrane helix</keyword>
<feature type="compositionally biased region" description="Polar residues" evidence="1">
    <location>
        <begin position="399"/>
        <end position="410"/>
    </location>
</feature>
<keyword evidence="2" id="KW-0812">Transmembrane</keyword>
<feature type="compositionally biased region" description="Polar residues" evidence="1">
    <location>
        <begin position="339"/>
        <end position="364"/>
    </location>
</feature>
<feature type="compositionally biased region" description="Low complexity" evidence="1">
    <location>
        <begin position="461"/>
        <end position="474"/>
    </location>
</feature>
<feature type="transmembrane region" description="Helical" evidence="2">
    <location>
        <begin position="215"/>
        <end position="237"/>
    </location>
</feature>
<feature type="compositionally biased region" description="Polar residues" evidence="1">
    <location>
        <begin position="318"/>
        <end position="331"/>
    </location>
</feature>
<feature type="region of interest" description="Disordered" evidence="1">
    <location>
        <begin position="399"/>
        <end position="533"/>
    </location>
</feature>
<feature type="compositionally biased region" description="Low complexity" evidence="1">
    <location>
        <begin position="281"/>
        <end position="298"/>
    </location>
</feature>
<proteinExistence type="predicted"/>
<sequence length="559" mass="58912">MACVPTPTETVFADVFTTTVIQTVSESVTVLPPTVTTLTLVSQSCSPPGPDVVGDGCVQVQVTTTSTVNEGQESIVQVPVALTIQVPTSVPTTTLFAPCDEGQGAPGSSSLQTLPSSSTSPSPSRSDSLSSTLPTTATDTWVTTTVTPISISKITIDGGMTMSDGSVYPVTLTMTSTFSPTAIVIQSDTPHTTHYNVTGTGAAGDHEGKSVVVPVVAGVLGGFFGFIALVVAGWIIWRKRQAIFSDLDEDPKGDMGYYSPSHSVAHDEPQPKPFQYGLVGRPSSHPSPARSPPSASSPELALHHSYGSLPYQDVPYSAHNQRPSSSVSQFSGPGRHQRLSSSGMQGMQNQMENSRYYTHSSSPSLALYQGHSRTPTGNSTTPLLAGHLNTSEFGQIFNANASQTPGSRPSTAGRYDSAYSHSHQQSVTLPPGAAPPPGRQSWPDQPNQQHPFPELSGGIDGSLQSRNRSSSNQDLRPRNAESFPSSKRLSLTTSSQDLTRVSQGAPPSSRVDDSGTDSSRNKESLIDDDVTPTLERPHNSVLYVVNATSPRSVAGNLPL</sequence>
<evidence type="ECO:0000313" key="3">
    <source>
        <dbReference type="EMBL" id="KAK7691895.1"/>
    </source>
</evidence>
<evidence type="ECO:0000256" key="2">
    <source>
        <dbReference type="SAM" id="Phobius"/>
    </source>
</evidence>
<protein>
    <submittedName>
        <fullName evidence="3">Uncharacterized protein</fullName>
    </submittedName>
</protein>
<evidence type="ECO:0000313" key="4">
    <source>
        <dbReference type="Proteomes" id="UP001385951"/>
    </source>
</evidence>
<accession>A0AAW0GLC0</accession>
<reference evidence="3 4" key="1">
    <citation type="submission" date="2022-09" db="EMBL/GenBank/DDBJ databases">
        <authorList>
            <person name="Palmer J.M."/>
        </authorList>
    </citation>
    <scope>NUCLEOTIDE SEQUENCE [LARGE SCALE GENOMIC DNA]</scope>
    <source>
        <strain evidence="3 4">DSM 7382</strain>
    </source>
</reference>
<feature type="compositionally biased region" description="Low complexity" evidence="1">
    <location>
        <begin position="108"/>
        <end position="134"/>
    </location>
</feature>
<organism evidence="3 4">
    <name type="scientific">Cerrena zonata</name>
    <dbReference type="NCBI Taxonomy" id="2478898"/>
    <lineage>
        <taxon>Eukaryota</taxon>
        <taxon>Fungi</taxon>
        <taxon>Dikarya</taxon>
        <taxon>Basidiomycota</taxon>
        <taxon>Agaricomycotina</taxon>
        <taxon>Agaricomycetes</taxon>
        <taxon>Polyporales</taxon>
        <taxon>Cerrenaceae</taxon>
        <taxon>Cerrena</taxon>
    </lineage>
</organism>
<comment type="caution">
    <text evidence="3">The sequence shown here is derived from an EMBL/GenBank/DDBJ whole genome shotgun (WGS) entry which is preliminary data.</text>
</comment>
<feature type="region of interest" description="Disordered" evidence="1">
    <location>
        <begin position="258"/>
        <end position="386"/>
    </location>
</feature>
<feature type="compositionally biased region" description="Polar residues" evidence="1">
    <location>
        <begin position="482"/>
        <end position="506"/>
    </location>
</feature>
<feature type="region of interest" description="Disordered" evidence="1">
    <location>
        <begin position="95"/>
        <end position="134"/>
    </location>
</feature>
<dbReference type="Proteomes" id="UP001385951">
    <property type="component" value="Unassembled WGS sequence"/>
</dbReference>
<gene>
    <name evidence="3" type="ORF">QCA50_005300</name>
</gene>